<feature type="domain" description="RNHCP" evidence="1">
    <location>
        <begin position="5"/>
        <end position="88"/>
    </location>
</feature>
<reference evidence="2" key="1">
    <citation type="journal article" date="2021" name="PeerJ">
        <title>Extensive microbial diversity within the chicken gut microbiome revealed by metagenomics and culture.</title>
        <authorList>
            <person name="Gilroy R."/>
            <person name="Ravi A."/>
            <person name="Getino M."/>
            <person name="Pursley I."/>
            <person name="Horton D.L."/>
            <person name="Alikhan N.F."/>
            <person name="Baker D."/>
            <person name="Gharbi K."/>
            <person name="Hall N."/>
            <person name="Watson M."/>
            <person name="Adriaenssens E.M."/>
            <person name="Foster-Nyarko E."/>
            <person name="Jarju S."/>
            <person name="Secka A."/>
            <person name="Antonio M."/>
            <person name="Oren A."/>
            <person name="Chaudhuri R.R."/>
            <person name="La Ragione R."/>
            <person name="Hildebrand F."/>
            <person name="Pallen M.J."/>
        </authorList>
    </citation>
    <scope>NUCLEOTIDE SEQUENCE</scope>
    <source>
        <strain evidence="2">ChiSjej5B23-16112</strain>
    </source>
</reference>
<name>A0A921HYQ4_9FIRM</name>
<proteinExistence type="predicted"/>
<dbReference type="RefSeq" id="WP_226394089.1">
    <property type="nucleotide sequence ID" value="NZ_CAUGIN010000012.1"/>
</dbReference>
<dbReference type="AlphaFoldDB" id="A0A921HYQ4"/>
<sequence>MKEEKEYRCPCCGWISDLQDKEPWPDHCPNCLSGIHSADEEGEPCGGILEPVGIWVRENDAWEIVERCRFCGEMTTVEMSEKDNLIKVMSIASRPLSSPPFPIERLEELTRIMGGRGELRRREGEKKNEQRK</sequence>
<evidence type="ECO:0000313" key="2">
    <source>
        <dbReference type="EMBL" id="HJF93316.1"/>
    </source>
</evidence>
<accession>A0A921HYQ4</accession>
<dbReference type="EMBL" id="DYVY01000017">
    <property type="protein sequence ID" value="HJF93316.1"/>
    <property type="molecule type" value="Genomic_DNA"/>
</dbReference>
<dbReference type="InterPro" id="IPR024439">
    <property type="entry name" value="RNHCP"/>
</dbReference>
<gene>
    <name evidence="2" type="ORF">K8V82_00800</name>
</gene>
<organism evidence="2 3">
    <name type="scientific">Lachnoclostridium phocaeense</name>
    <dbReference type="NCBI Taxonomy" id="1871021"/>
    <lineage>
        <taxon>Bacteria</taxon>
        <taxon>Bacillati</taxon>
        <taxon>Bacillota</taxon>
        <taxon>Clostridia</taxon>
        <taxon>Lachnospirales</taxon>
        <taxon>Lachnospiraceae</taxon>
    </lineage>
</organism>
<dbReference type="Pfam" id="PF12647">
    <property type="entry name" value="RNHCP"/>
    <property type="match status" value="1"/>
</dbReference>
<evidence type="ECO:0000259" key="1">
    <source>
        <dbReference type="Pfam" id="PF12647"/>
    </source>
</evidence>
<reference evidence="2" key="2">
    <citation type="submission" date="2021-09" db="EMBL/GenBank/DDBJ databases">
        <authorList>
            <person name="Gilroy R."/>
        </authorList>
    </citation>
    <scope>NUCLEOTIDE SEQUENCE</scope>
    <source>
        <strain evidence="2">ChiSjej5B23-16112</strain>
    </source>
</reference>
<protein>
    <submittedName>
        <fullName evidence="2">RNHCP domain-containing protein</fullName>
    </submittedName>
</protein>
<dbReference type="Proteomes" id="UP000769156">
    <property type="component" value="Unassembled WGS sequence"/>
</dbReference>
<comment type="caution">
    <text evidence="2">The sequence shown here is derived from an EMBL/GenBank/DDBJ whole genome shotgun (WGS) entry which is preliminary data.</text>
</comment>
<evidence type="ECO:0000313" key="3">
    <source>
        <dbReference type="Proteomes" id="UP000769156"/>
    </source>
</evidence>